<comment type="subcellular location">
    <subcellularLocation>
        <location evidence="7">Cell membrane</location>
        <topology evidence="7">Multi-pass membrane protein</topology>
    </subcellularLocation>
    <subcellularLocation>
        <location evidence="1">Membrane</location>
        <topology evidence="1">Multi-pass membrane protein</topology>
    </subcellularLocation>
</comment>
<keyword evidence="7" id="KW-0249">Electron transport</keyword>
<comment type="similarity">
    <text evidence="7">Belongs to the MsrQ family.</text>
</comment>
<keyword evidence="2 7" id="KW-0813">Transport</keyword>
<organism evidence="9 10">
    <name type="scientific">Roseovarius lutimaris</name>
    <dbReference type="NCBI Taxonomy" id="1005928"/>
    <lineage>
        <taxon>Bacteria</taxon>
        <taxon>Pseudomonadati</taxon>
        <taxon>Pseudomonadota</taxon>
        <taxon>Alphaproteobacteria</taxon>
        <taxon>Rhodobacterales</taxon>
        <taxon>Roseobacteraceae</taxon>
        <taxon>Roseovarius</taxon>
    </lineage>
</organism>
<dbReference type="PANTHER" id="PTHR36964:SF1">
    <property type="entry name" value="PROTEIN-METHIONINE-SULFOXIDE REDUCTASE HEME-BINDING SUBUNIT MSRQ"/>
    <property type="match status" value="1"/>
</dbReference>
<evidence type="ECO:0000256" key="7">
    <source>
        <dbReference type="HAMAP-Rule" id="MF_01207"/>
    </source>
</evidence>
<dbReference type="GO" id="GO:0020037">
    <property type="term" value="F:heme binding"/>
    <property type="evidence" value="ECO:0007669"/>
    <property type="project" value="UniProtKB-UniRule"/>
</dbReference>
<accession>A0A1I5G9R4</accession>
<dbReference type="InterPro" id="IPR022837">
    <property type="entry name" value="MsrQ-like"/>
</dbReference>
<dbReference type="STRING" id="1005928.SAMN04487859_1274"/>
<dbReference type="NCBIfam" id="NF003833">
    <property type="entry name" value="PRK05419.1-5"/>
    <property type="match status" value="1"/>
</dbReference>
<name>A0A1I5G9R4_9RHOB</name>
<dbReference type="AlphaFoldDB" id="A0A1I5G9R4"/>
<dbReference type="PANTHER" id="PTHR36964">
    <property type="entry name" value="PROTEIN-METHIONINE-SULFOXIDE REDUCTASE HEME-BINDING SUBUNIT MSRQ"/>
    <property type="match status" value="1"/>
</dbReference>
<dbReference type="HAMAP" id="MF_01207">
    <property type="entry name" value="MsrQ"/>
    <property type="match status" value="1"/>
</dbReference>
<dbReference type="OrthoDB" id="9788328at2"/>
<keyword evidence="5 7" id="KW-0408">Iron</keyword>
<dbReference type="Proteomes" id="UP000198599">
    <property type="component" value="Unassembled WGS sequence"/>
</dbReference>
<evidence type="ECO:0000256" key="4">
    <source>
        <dbReference type="ARBA" id="ARBA00022989"/>
    </source>
</evidence>
<keyword evidence="7" id="KW-0479">Metal-binding</keyword>
<dbReference type="EMBL" id="FOVP01000027">
    <property type="protein sequence ID" value="SFO32672.1"/>
    <property type="molecule type" value="Genomic_DNA"/>
</dbReference>
<comment type="subunit">
    <text evidence="7">Heterodimer of a catalytic subunit (MsrP) and a heme-binding subunit (MsrQ).</text>
</comment>
<evidence type="ECO:0000313" key="10">
    <source>
        <dbReference type="Proteomes" id="UP000198599"/>
    </source>
</evidence>
<protein>
    <recommendedName>
        <fullName evidence="7">Protein-methionine-sulfoxide reductase heme-binding subunit MsrQ</fullName>
    </recommendedName>
    <alternativeName>
        <fullName evidence="7">Flavocytochrome MsrQ</fullName>
    </alternativeName>
</protein>
<keyword evidence="7" id="KW-0349">Heme</keyword>
<keyword evidence="10" id="KW-1185">Reference proteome</keyword>
<comment type="function">
    <text evidence="7">Part of the MsrPQ system that repairs oxidized periplasmic proteins containing methionine sulfoxide residues (Met-O), using respiratory chain electrons. Thus protects these proteins from oxidative-stress damage caused by reactive species of oxygen and chlorine generated by the host defense mechanisms. MsrPQ is essential for the maintenance of envelope integrity under bleach stress, rescuing a wide series of structurally unrelated periplasmic proteins from methionine oxidation. MsrQ provides electrons for reduction to the reductase catalytic subunit MsrP, using the quinone pool of the respiratory chain.</text>
</comment>
<evidence type="ECO:0000313" key="9">
    <source>
        <dbReference type="EMBL" id="SFO32672.1"/>
    </source>
</evidence>
<evidence type="ECO:0000256" key="5">
    <source>
        <dbReference type="ARBA" id="ARBA00023004"/>
    </source>
</evidence>
<dbReference type="GO" id="GO:0010181">
    <property type="term" value="F:FMN binding"/>
    <property type="evidence" value="ECO:0007669"/>
    <property type="project" value="UniProtKB-UniRule"/>
</dbReference>
<keyword evidence="7" id="KW-1003">Cell membrane</keyword>
<evidence type="ECO:0000259" key="8">
    <source>
        <dbReference type="Pfam" id="PF01794"/>
    </source>
</evidence>
<evidence type="ECO:0000256" key="6">
    <source>
        <dbReference type="ARBA" id="ARBA00023136"/>
    </source>
</evidence>
<comment type="cofactor">
    <cofactor evidence="7">
        <name>FMN</name>
        <dbReference type="ChEBI" id="CHEBI:58210"/>
    </cofactor>
    <text evidence="7">Binds 1 FMN per subunit.</text>
</comment>
<feature type="transmembrane region" description="Helical" evidence="7">
    <location>
        <begin position="122"/>
        <end position="140"/>
    </location>
</feature>
<keyword evidence="3 7" id="KW-0812">Transmembrane</keyword>
<dbReference type="GO" id="GO:0005886">
    <property type="term" value="C:plasma membrane"/>
    <property type="evidence" value="ECO:0007669"/>
    <property type="project" value="UniProtKB-SubCell"/>
</dbReference>
<dbReference type="GO" id="GO:0016679">
    <property type="term" value="F:oxidoreductase activity, acting on diphenols and related substances as donors"/>
    <property type="evidence" value="ECO:0007669"/>
    <property type="project" value="TreeGrafter"/>
</dbReference>
<dbReference type="GO" id="GO:0046872">
    <property type="term" value="F:metal ion binding"/>
    <property type="evidence" value="ECO:0007669"/>
    <property type="project" value="UniProtKB-KW"/>
</dbReference>
<feature type="transmembrane region" description="Helical" evidence="7">
    <location>
        <begin position="152"/>
        <end position="170"/>
    </location>
</feature>
<evidence type="ECO:0000256" key="2">
    <source>
        <dbReference type="ARBA" id="ARBA00022448"/>
    </source>
</evidence>
<keyword evidence="7" id="KW-0285">Flavoprotein</keyword>
<keyword evidence="6 7" id="KW-0472">Membrane</keyword>
<proteinExistence type="inferred from homology"/>
<dbReference type="InterPro" id="IPR013130">
    <property type="entry name" value="Fe3_Rdtase_TM_dom"/>
</dbReference>
<feature type="transmembrane region" description="Helical" evidence="7">
    <location>
        <begin position="176"/>
        <end position="193"/>
    </location>
</feature>
<dbReference type="Pfam" id="PF01794">
    <property type="entry name" value="Ferric_reduct"/>
    <property type="match status" value="1"/>
</dbReference>
<sequence>MTGLVDQINSFARRMPTWAVYLLLGAPSVWLFYRGLTGGLGIEPIKALEHELGGIALQLLIAGLCITPLRRLLGVNLIKFRRALGLLTFYYVCLHLLVWLVLDVQIPAQIWADIVKRPYVTIGFSAFLLLVPLAATSNNWSVRKLGSKWRQLHKLTYLAAILGAVHFIWLVKGFQIEPLVYLAVILGLLALRLRPARRKQAA</sequence>
<dbReference type="RefSeq" id="WP_092841938.1">
    <property type="nucleotide sequence ID" value="NZ_FOVP01000027.1"/>
</dbReference>
<feature type="transmembrane region" description="Helical" evidence="7">
    <location>
        <begin position="15"/>
        <end position="33"/>
    </location>
</feature>
<feature type="transmembrane region" description="Helical" evidence="7">
    <location>
        <begin position="53"/>
        <end position="72"/>
    </location>
</feature>
<comment type="cofactor">
    <cofactor evidence="7">
        <name>heme b</name>
        <dbReference type="ChEBI" id="CHEBI:60344"/>
    </cofactor>
    <text evidence="7">Binds 1 heme b (iron(II)-protoporphyrin IX) group per subunit.</text>
</comment>
<feature type="domain" description="Ferric oxidoreductase" evidence="8">
    <location>
        <begin position="54"/>
        <end position="163"/>
    </location>
</feature>
<reference evidence="10" key="1">
    <citation type="submission" date="2016-10" db="EMBL/GenBank/DDBJ databases">
        <authorList>
            <person name="Varghese N."/>
            <person name="Submissions S."/>
        </authorList>
    </citation>
    <scope>NUCLEOTIDE SEQUENCE [LARGE SCALE GENOMIC DNA]</scope>
    <source>
        <strain evidence="10">DSM 28463</strain>
    </source>
</reference>
<dbReference type="GO" id="GO:0030091">
    <property type="term" value="P:protein repair"/>
    <property type="evidence" value="ECO:0007669"/>
    <property type="project" value="UniProtKB-UniRule"/>
</dbReference>
<evidence type="ECO:0000256" key="3">
    <source>
        <dbReference type="ARBA" id="ARBA00022692"/>
    </source>
</evidence>
<evidence type="ECO:0000256" key="1">
    <source>
        <dbReference type="ARBA" id="ARBA00004141"/>
    </source>
</evidence>
<keyword evidence="4 7" id="KW-1133">Transmembrane helix</keyword>
<gene>
    <name evidence="7" type="primary">msrQ</name>
    <name evidence="9" type="ORF">SAMN04487859_1274</name>
</gene>
<keyword evidence="7" id="KW-0288">FMN</keyword>
<feature type="transmembrane region" description="Helical" evidence="7">
    <location>
        <begin position="84"/>
        <end position="102"/>
    </location>
</feature>
<dbReference type="GO" id="GO:0009055">
    <property type="term" value="F:electron transfer activity"/>
    <property type="evidence" value="ECO:0007669"/>
    <property type="project" value="UniProtKB-UniRule"/>
</dbReference>